<evidence type="ECO:0000313" key="2">
    <source>
        <dbReference type="EMBL" id="MBE6506018.1"/>
    </source>
</evidence>
<protein>
    <submittedName>
        <fullName evidence="2">Uncharacterized protein</fullName>
    </submittedName>
</protein>
<keyword evidence="1" id="KW-1133">Transmembrane helix</keyword>
<accession>A0A8T3VDJ4</accession>
<reference evidence="2" key="1">
    <citation type="submission" date="2019-04" db="EMBL/GenBank/DDBJ databases">
        <title>Evolution of Biomass-Degrading Anaerobic Consortia Revealed by Metagenomics.</title>
        <authorList>
            <person name="Peng X."/>
        </authorList>
    </citation>
    <scope>NUCLEOTIDE SEQUENCE</scope>
    <source>
        <strain evidence="2">SIG12</strain>
    </source>
</reference>
<sequence length="127" mass="14339">MKIKLAVIYGILIWAVTYVISLIVQPLITSNTLYNNLILPLSMIIVTGFFGILYIREINEDEVIEGIIVGIIFIAIDIVCDVIVFIIPQNHTILITNYTTHLILMSIITLLTTTFLGYLAQMKIELK</sequence>
<name>A0A8T3VDJ4_9EURY</name>
<feature type="transmembrane region" description="Helical" evidence="1">
    <location>
        <begin position="99"/>
        <end position="120"/>
    </location>
</feature>
<dbReference type="RefSeq" id="WP_303737667.1">
    <property type="nucleotide sequence ID" value="NZ_SUTE01000081.1"/>
</dbReference>
<dbReference type="AlphaFoldDB" id="A0A8T3VDJ4"/>
<proteinExistence type="predicted"/>
<organism evidence="2 3">
    <name type="scientific">Methanobrevibacter millerae</name>
    <dbReference type="NCBI Taxonomy" id="230361"/>
    <lineage>
        <taxon>Archaea</taxon>
        <taxon>Methanobacteriati</taxon>
        <taxon>Methanobacteriota</taxon>
        <taxon>Methanomada group</taxon>
        <taxon>Methanobacteria</taxon>
        <taxon>Methanobacteriales</taxon>
        <taxon>Methanobacteriaceae</taxon>
        <taxon>Methanobrevibacter</taxon>
    </lineage>
</organism>
<keyword evidence="1" id="KW-0812">Transmembrane</keyword>
<dbReference type="Proteomes" id="UP000762703">
    <property type="component" value="Unassembled WGS sequence"/>
</dbReference>
<evidence type="ECO:0000313" key="3">
    <source>
        <dbReference type="Proteomes" id="UP000762703"/>
    </source>
</evidence>
<comment type="caution">
    <text evidence="2">The sequence shown here is derived from an EMBL/GenBank/DDBJ whole genome shotgun (WGS) entry which is preliminary data.</text>
</comment>
<evidence type="ECO:0000256" key="1">
    <source>
        <dbReference type="SAM" id="Phobius"/>
    </source>
</evidence>
<keyword evidence="1" id="KW-0472">Membrane</keyword>
<gene>
    <name evidence="2" type="ORF">E7Z73_09855</name>
</gene>
<feature type="transmembrane region" description="Helical" evidence="1">
    <location>
        <begin position="34"/>
        <end position="55"/>
    </location>
</feature>
<feature type="transmembrane region" description="Helical" evidence="1">
    <location>
        <begin position="7"/>
        <end position="28"/>
    </location>
</feature>
<feature type="transmembrane region" description="Helical" evidence="1">
    <location>
        <begin position="67"/>
        <end position="87"/>
    </location>
</feature>
<dbReference type="EMBL" id="SUTE01000081">
    <property type="protein sequence ID" value="MBE6506018.1"/>
    <property type="molecule type" value="Genomic_DNA"/>
</dbReference>